<dbReference type="Proteomes" id="UP000061809">
    <property type="component" value="Chromosome"/>
</dbReference>
<accession>A0A0P0GR77</accession>
<dbReference type="AlphaFoldDB" id="A0A0P0GR77"/>
<organism evidence="1 2">
    <name type="scientific">Bacteroides cellulosilyticus</name>
    <dbReference type="NCBI Taxonomy" id="246787"/>
    <lineage>
        <taxon>Bacteria</taxon>
        <taxon>Pseudomonadati</taxon>
        <taxon>Bacteroidota</taxon>
        <taxon>Bacteroidia</taxon>
        <taxon>Bacteroidales</taxon>
        <taxon>Bacteroidaceae</taxon>
        <taxon>Bacteroides</taxon>
    </lineage>
</organism>
<reference evidence="1 2" key="1">
    <citation type="journal article" date="2015" name="Science">
        <title>Genetic determinants of in vivo fitness and diet responsiveness in multiple human gut Bacteroides.</title>
        <authorList>
            <person name="Wu M."/>
            <person name="McNulty N.P."/>
            <person name="Rodionov D.A."/>
            <person name="Khoroshkin M.S."/>
            <person name="Griffin N.W."/>
            <person name="Cheng J."/>
            <person name="Latreille P."/>
            <person name="Kerstetter R.A."/>
            <person name="Terrapon N."/>
            <person name="Henrissat B."/>
            <person name="Osterman A.L."/>
            <person name="Gordon J.I."/>
        </authorList>
    </citation>
    <scope>NUCLEOTIDE SEQUENCE [LARGE SCALE GENOMIC DNA]</scope>
    <source>
        <strain evidence="1 2">WH2</strain>
    </source>
</reference>
<dbReference type="PATRIC" id="fig|246787.4.peg.3436"/>
<dbReference type="KEGG" id="bcel:BcellWH2_03321"/>
<gene>
    <name evidence="1" type="ORF">BcellWH2_03321</name>
</gene>
<dbReference type="EMBL" id="CP012801">
    <property type="protein sequence ID" value="ALJ60554.1"/>
    <property type="molecule type" value="Genomic_DNA"/>
</dbReference>
<sequence>MSFDHYLPYIIYYEEPVSIILNVDPVVDKHFDILLFAILCKYSYLCRQLFRIKQPLCLSASMALRTASLSEQSIICCVLTQDGYVNP</sequence>
<name>A0A0P0GR77_9BACE</name>
<proteinExistence type="predicted"/>
<evidence type="ECO:0000313" key="1">
    <source>
        <dbReference type="EMBL" id="ALJ60554.1"/>
    </source>
</evidence>
<evidence type="ECO:0000313" key="2">
    <source>
        <dbReference type="Proteomes" id="UP000061809"/>
    </source>
</evidence>
<protein>
    <submittedName>
        <fullName evidence="1">Uncharacterized protein</fullName>
    </submittedName>
</protein>